<name>A0A078AA66_STYLE</name>
<feature type="compositionally biased region" description="Polar residues" evidence="1">
    <location>
        <begin position="662"/>
        <end position="672"/>
    </location>
</feature>
<protein>
    <recommendedName>
        <fullName evidence="5">Transmembrane protein</fullName>
    </recommendedName>
</protein>
<dbReference type="Proteomes" id="UP000039865">
    <property type="component" value="Unassembled WGS sequence"/>
</dbReference>
<dbReference type="AlphaFoldDB" id="A0A078AA66"/>
<dbReference type="PANTHER" id="PTHR11319:SF35">
    <property type="entry name" value="OUTER MEMBRANE PROTEIN PMPC-RELATED"/>
    <property type="match status" value="1"/>
</dbReference>
<keyword evidence="2" id="KW-0812">Transmembrane</keyword>
<evidence type="ECO:0008006" key="5">
    <source>
        <dbReference type="Google" id="ProtNLM"/>
    </source>
</evidence>
<feature type="transmembrane region" description="Helical" evidence="2">
    <location>
        <begin position="291"/>
        <end position="310"/>
    </location>
</feature>
<reference evidence="3 4" key="1">
    <citation type="submission" date="2014-06" db="EMBL/GenBank/DDBJ databases">
        <authorList>
            <person name="Swart Estienne"/>
        </authorList>
    </citation>
    <scope>NUCLEOTIDE SEQUENCE [LARGE SCALE GENOMIC DNA]</scope>
    <source>
        <strain evidence="3 4">130c</strain>
    </source>
</reference>
<keyword evidence="4" id="KW-1185">Reference proteome</keyword>
<evidence type="ECO:0000313" key="3">
    <source>
        <dbReference type="EMBL" id="CDW79084.1"/>
    </source>
</evidence>
<proteinExistence type="predicted"/>
<dbReference type="EMBL" id="CCKQ01007675">
    <property type="protein sequence ID" value="CDW79084.1"/>
    <property type="molecule type" value="Genomic_DNA"/>
</dbReference>
<dbReference type="InParanoid" id="A0A078AA66"/>
<feature type="region of interest" description="Disordered" evidence="1">
    <location>
        <begin position="752"/>
        <end position="772"/>
    </location>
</feature>
<dbReference type="InterPro" id="IPR011050">
    <property type="entry name" value="Pectin_lyase_fold/virulence"/>
</dbReference>
<evidence type="ECO:0000256" key="1">
    <source>
        <dbReference type="SAM" id="MobiDB-lite"/>
    </source>
</evidence>
<accession>A0A078AA66</accession>
<gene>
    <name evidence="3" type="primary">Contig15774.g16815</name>
    <name evidence="3" type="ORF">STYLEM_8070</name>
</gene>
<evidence type="ECO:0000313" key="4">
    <source>
        <dbReference type="Proteomes" id="UP000039865"/>
    </source>
</evidence>
<organism evidence="3 4">
    <name type="scientific">Stylonychia lemnae</name>
    <name type="common">Ciliate</name>
    <dbReference type="NCBI Taxonomy" id="5949"/>
    <lineage>
        <taxon>Eukaryota</taxon>
        <taxon>Sar</taxon>
        <taxon>Alveolata</taxon>
        <taxon>Ciliophora</taxon>
        <taxon>Intramacronucleata</taxon>
        <taxon>Spirotrichea</taxon>
        <taxon>Stichotrichia</taxon>
        <taxon>Sporadotrichida</taxon>
        <taxon>Oxytrichidae</taxon>
        <taxon>Stylonychinae</taxon>
        <taxon>Stylonychia</taxon>
    </lineage>
</organism>
<feature type="region of interest" description="Disordered" evidence="1">
    <location>
        <begin position="653"/>
        <end position="678"/>
    </location>
</feature>
<dbReference type="OrthoDB" id="411811at2759"/>
<keyword evidence="2" id="KW-1133">Transmembrane helix</keyword>
<feature type="transmembrane region" description="Helical" evidence="2">
    <location>
        <begin position="388"/>
        <end position="408"/>
    </location>
</feature>
<dbReference type="PANTHER" id="PTHR11319">
    <property type="entry name" value="G PROTEIN-COUPLED RECEPTOR-RELATED"/>
    <property type="match status" value="1"/>
</dbReference>
<sequence>MNSAVFGGVFHLTQSGVYLSETKFKDNKANRGGCIDIGYHSYISMNKVSFQNNLAYSSAGVIYIQSRSYFQAINSDFTNNKAKDSSYGLAEIKDVSFTGTPGVNYSISVLTEAIDKNKKSNYQYMQARGLDQIDFKIEIQLREQKMTEPGNCIICPEQKAICQGGSNIGPKKGYWRRMIPPQNDPKGACKDGYQGILCQDCQIDYSKVENLLCQKCPKTHFNVLRLLAVFLLTALIVTFLIRSTLNGAKDKRNITSIYLKILMNHLQVIVLTAQFEFQWPQSKAEQIGRTVSTIIIILFLVHPSIVQYMFSNFSCMTIDSDQRIQDDLEVKCWSDFHNFISYFIAIPSIIVWGIGIPFFALILLFRLRSKLDLNILRLKKFIILSEEMKFFFFCVILISNLVFFVHWIKKMSKEVQFNLMTKMPKLYLLLFMFNNNQRFQMKLNEVRIKDESDNLLDEFDSSSPQKIETKKKLRKERKLKVAKILDKQNSIDDDLLSNDQIFTDKETTFSSNKRLSESKQQFGIDQNQSLKSDDLSRQLNTKQKKKKERMLNQMRKSFLIQRTQTSKQNIKHDSEIRRNNYFEQVTKDQSVQSKKNHIKSLFSKQPKNLASSSSIHDRIQNEELNFQVLQQFDGNESQIQDDEQKIIILHKRGKNRKKNENSRTSLKSTPMKQSRCDDSQQLLNDSMGTSTQRLREFNQVIKSPFTMVNTSFSSNQMIKIDEGLVNQVQSSLTQQLSLEAISEFDLDDKIGAEGGKNLQDIQQPSSKQIPEE</sequence>
<feature type="transmembrane region" description="Helical" evidence="2">
    <location>
        <begin position="223"/>
        <end position="241"/>
    </location>
</feature>
<dbReference type="SUPFAM" id="SSF51126">
    <property type="entry name" value="Pectin lyase-like"/>
    <property type="match status" value="1"/>
</dbReference>
<feature type="transmembrane region" description="Helical" evidence="2">
    <location>
        <begin position="339"/>
        <end position="367"/>
    </location>
</feature>
<keyword evidence="2" id="KW-0472">Membrane</keyword>
<evidence type="ECO:0000256" key="2">
    <source>
        <dbReference type="SAM" id="Phobius"/>
    </source>
</evidence>
<feature type="compositionally biased region" description="Polar residues" evidence="1">
    <location>
        <begin position="759"/>
        <end position="772"/>
    </location>
</feature>